<gene>
    <name evidence="8" type="ORF">RM531_05765</name>
</gene>
<keyword evidence="4" id="KW-0238">DNA-binding</keyword>
<keyword evidence="9" id="KW-1185">Reference proteome</keyword>
<dbReference type="RefSeq" id="WP_311657968.1">
    <property type="nucleotide sequence ID" value="NZ_JAVRHY010000004.1"/>
</dbReference>
<dbReference type="PANTHER" id="PTHR48111">
    <property type="entry name" value="REGULATOR OF RPOS"/>
    <property type="match status" value="1"/>
</dbReference>
<protein>
    <submittedName>
        <fullName evidence="8">Response regulator</fullName>
    </submittedName>
</protein>
<dbReference type="InterPro" id="IPR011006">
    <property type="entry name" value="CheY-like_superfamily"/>
</dbReference>
<dbReference type="InterPro" id="IPR009057">
    <property type="entry name" value="Homeodomain-like_sf"/>
</dbReference>
<evidence type="ECO:0000256" key="1">
    <source>
        <dbReference type="ARBA" id="ARBA00022553"/>
    </source>
</evidence>
<keyword evidence="1 6" id="KW-0597">Phosphoprotein</keyword>
<comment type="caution">
    <text evidence="8">The sequence shown here is derived from an EMBL/GenBank/DDBJ whole genome shotgun (WGS) entry which is preliminary data.</text>
</comment>
<accession>A0ABU3B856</accession>
<dbReference type="Pfam" id="PF00072">
    <property type="entry name" value="Response_reg"/>
    <property type="match status" value="1"/>
</dbReference>
<evidence type="ECO:0000313" key="8">
    <source>
        <dbReference type="EMBL" id="MDT0617972.1"/>
    </source>
</evidence>
<reference evidence="8 9" key="1">
    <citation type="submission" date="2023-09" db="EMBL/GenBank/DDBJ databases">
        <authorList>
            <person name="Rey-Velasco X."/>
        </authorList>
    </citation>
    <scope>NUCLEOTIDE SEQUENCE [LARGE SCALE GENOMIC DNA]</scope>
    <source>
        <strain evidence="8 9">P385</strain>
    </source>
</reference>
<dbReference type="InterPro" id="IPR002197">
    <property type="entry name" value="HTH_Fis"/>
</dbReference>
<dbReference type="InterPro" id="IPR001789">
    <property type="entry name" value="Sig_transdc_resp-reg_receiver"/>
</dbReference>
<dbReference type="SUPFAM" id="SSF52172">
    <property type="entry name" value="CheY-like"/>
    <property type="match status" value="1"/>
</dbReference>
<evidence type="ECO:0000259" key="7">
    <source>
        <dbReference type="PROSITE" id="PS50110"/>
    </source>
</evidence>
<dbReference type="EMBL" id="JAVRHY010000004">
    <property type="protein sequence ID" value="MDT0617972.1"/>
    <property type="molecule type" value="Genomic_DNA"/>
</dbReference>
<name>A0ABU3B856_9GAMM</name>
<dbReference type="InterPro" id="IPR039420">
    <property type="entry name" value="WalR-like"/>
</dbReference>
<dbReference type="PROSITE" id="PS50110">
    <property type="entry name" value="RESPONSE_REGULATORY"/>
    <property type="match status" value="1"/>
</dbReference>
<evidence type="ECO:0000256" key="6">
    <source>
        <dbReference type="PROSITE-ProRule" id="PRU00169"/>
    </source>
</evidence>
<dbReference type="Pfam" id="PF02954">
    <property type="entry name" value="HTH_8"/>
    <property type="match status" value="1"/>
</dbReference>
<evidence type="ECO:0000256" key="4">
    <source>
        <dbReference type="ARBA" id="ARBA00023125"/>
    </source>
</evidence>
<keyword evidence="3" id="KW-0805">Transcription regulation</keyword>
<evidence type="ECO:0000256" key="2">
    <source>
        <dbReference type="ARBA" id="ARBA00023012"/>
    </source>
</evidence>
<sequence>MKVLVIEDDAVFAATLARSLSRRGLDAQVANNPHDAIDLARAFTPDAAILDLHLGEDSGLALIEPLLDCRPGLRILVLTGYATVQTAVAAIKLGAANYLPKPATAPEILAALSDDAAPTRIEPPSLQRLERDHIERVLDAHGGNISATARSLGLHRRTLQRKLAKRPNKPR</sequence>
<dbReference type="Gene3D" id="3.40.50.2300">
    <property type="match status" value="1"/>
</dbReference>
<dbReference type="Proteomes" id="UP001259982">
    <property type="component" value="Unassembled WGS sequence"/>
</dbReference>
<organism evidence="8 9">
    <name type="scientific">Spectribacter acetivorans</name>
    <dbReference type="NCBI Taxonomy" id="3075603"/>
    <lineage>
        <taxon>Bacteria</taxon>
        <taxon>Pseudomonadati</taxon>
        <taxon>Pseudomonadota</taxon>
        <taxon>Gammaproteobacteria</taxon>
        <taxon>Salinisphaerales</taxon>
        <taxon>Salinisphaeraceae</taxon>
        <taxon>Spectribacter</taxon>
    </lineage>
</organism>
<dbReference type="SUPFAM" id="SSF46689">
    <property type="entry name" value="Homeodomain-like"/>
    <property type="match status" value="1"/>
</dbReference>
<dbReference type="PANTHER" id="PTHR48111:SF1">
    <property type="entry name" value="TWO-COMPONENT RESPONSE REGULATOR ORR33"/>
    <property type="match status" value="1"/>
</dbReference>
<evidence type="ECO:0000256" key="3">
    <source>
        <dbReference type="ARBA" id="ARBA00023015"/>
    </source>
</evidence>
<feature type="modified residue" description="4-aspartylphosphate" evidence="6">
    <location>
        <position position="51"/>
    </location>
</feature>
<evidence type="ECO:0000256" key="5">
    <source>
        <dbReference type="ARBA" id="ARBA00023163"/>
    </source>
</evidence>
<dbReference type="PRINTS" id="PR01590">
    <property type="entry name" value="HTHFIS"/>
</dbReference>
<evidence type="ECO:0000313" key="9">
    <source>
        <dbReference type="Proteomes" id="UP001259982"/>
    </source>
</evidence>
<dbReference type="SMART" id="SM00448">
    <property type="entry name" value="REC"/>
    <property type="match status" value="1"/>
</dbReference>
<keyword evidence="2" id="KW-0902">Two-component regulatory system</keyword>
<proteinExistence type="predicted"/>
<dbReference type="CDD" id="cd17563">
    <property type="entry name" value="REC_RegA-like"/>
    <property type="match status" value="1"/>
</dbReference>
<feature type="domain" description="Response regulatory" evidence="7">
    <location>
        <begin position="2"/>
        <end position="116"/>
    </location>
</feature>
<keyword evidence="5" id="KW-0804">Transcription</keyword>
<dbReference type="Gene3D" id="1.10.10.60">
    <property type="entry name" value="Homeodomain-like"/>
    <property type="match status" value="1"/>
</dbReference>